<dbReference type="Proteomes" id="UP000619079">
    <property type="component" value="Unassembled WGS sequence"/>
</dbReference>
<dbReference type="RefSeq" id="WP_199023164.1">
    <property type="nucleotide sequence ID" value="NZ_JAELVR010000001.1"/>
</dbReference>
<dbReference type="InterPro" id="IPR018511">
    <property type="entry name" value="Hemolysin-typ_Ca-bd_CS"/>
</dbReference>
<protein>
    <recommendedName>
        <fullName evidence="5">SCP domain-containing protein</fullName>
    </recommendedName>
</protein>
<evidence type="ECO:0000313" key="4">
    <source>
        <dbReference type="Proteomes" id="UP000619079"/>
    </source>
</evidence>
<reference evidence="3" key="1">
    <citation type="submission" date="2020-12" db="EMBL/GenBank/DDBJ databases">
        <title>Sedimentitalea sp. nov., isolated from sand in Incheon.</title>
        <authorList>
            <person name="Kim W."/>
        </authorList>
    </citation>
    <scope>NUCLEOTIDE SEQUENCE</scope>
    <source>
        <strain evidence="3">CAU 1593</strain>
    </source>
</reference>
<comment type="caution">
    <text evidence="3">The sequence shown here is derived from an EMBL/GenBank/DDBJ whole genome shotgun (WGS) entry which is preliminary data.</text>
</comment>
<dbReference type="PANTHER" id="PTHR38340:SF1">
    <property type="entry name" value="S-LAYER PROTEIN"/>
    <property type="match status" value="1"/>
</dbReference>
<evidence type="ECO:0008006" key="5">
    <source>
        <dbReference type="Google" id="ProtNLM"/>
    </source>
</evidence>
<dbReference type="EMBL" id="JAELVR010000001">
    <property type="protein sequence ID" value="MBJ6370404.1"/>
    <property type="molecule type" value="Genomic_DNA"/>
</dbReference>
<dbReference type="GO" id="GO:0005509">
    <property type="term" value="F:calcium ion binding"/>
    <property type="evidence" value="ECO:0007669"/>
    <property type="project" value="InterPro"/>
</dbReference>
<dbReference type="Pfam" id="PF00353">
    <property type="entry name" value="HemolysinCabind"/>
    <property type="match status" value="2"/>
</dbReference>
<dbReference type="InterPro" id="IPR001343">
    <property type="entry name" value="Hemolysn_Ca-bd"/>
</dbReference>
<dbReference type="PROSITE" id="PS00330">
    <property type="entry name" value="HEMOLYSIN_CALCIUM"/>
    <property type="match status" value="2"/>
</dbReference>
<evidence type="ECO:0000256" key="1">
    <source>
        <dbReference type="ARBA" id="ARBA00004613"/>
    </source>
</evidence>
<sequence>MTFDNTRPTASDALSLTELDLYHRLMDYRAANGLDPIPLSLNLTTTAGRHAADTLYNIWQPNLDLPEGANLHSWSDAPYFTDHSQPAVMWTAPQRIGTDYPGYGFEISAAGYGDIGDALAGWQGSPGHDAVILNLGGWASQTWNAIGIGVEIDPTVGTYGGRIYHVWFGREADPDGAGDIEGTNAAETIEGTAFDDRIHGRSGNDKLMGDAGRDRLMGNGGADRIEGGSGPDRLFGGNGRDTLLGQNGRDRIDGGRGDDTLTGGKGIDTFVFRAADFGTDTITDFDGDRIRIAAPGEASDLAQVTAALEQSGNAVIYDHLGDGQNVIVLQDTSLATLDLSLFLLG</sequence>
<keyword evidence="2" id="KW-0964">Secreted</keyword>
<keyword evidence="4" id="KW-1185">Reference proteome</keyword>
<dbReference type="InterPro" id="IPR050557">
    <property type="entry name" value="RTX_toxin/Mannuronan_C5-epim"/>
</dbReference>
<accession>A0A8J7LR33</accession>
<dbReference type="InterPro" id="IPR011049">
    <property type="entry name" value="Serralysin-like_metalloprot_C"/>
</dbReference>
<gene>
    <name evidence="3" type="ORF">JF290_02595</name>
</gene>
<proteinExistence type="predicted"/>
<comment type="subcellular location">
    <subcellularLocation>
        <location evidence="1">Secreted</location>
    </subcellularLocation>
</comment>
<evidence type="ECO:0000313" key="3">
    <source>
        <dbReference type="EMBL" id="MBJ6370404.1"/>
    </source>
</evidence>
<evidence type="ECO:0000256" key="2">
    <source>
        <dbReference type="ARBA" id="ARBA00022525"/>
    </source>
</evidence>
<dbReference type="SUPFAM" id="SSF51120">
    <property type="entry name" value="beta-Roll"/>
    <property type="match status" value="1"/>
</dbReference>
<dbReference type="PANTHER" id="PTHR38340">
    <property type="entry name" value="S-LAYER PROTEIN"/>
    <property type="match status" value="1"/>
</dbReference>
<name>A0A8J7LR33_9RHOB</name>
<dbReference type="AlphaFoldDB" id="A0A8J7LR33"/>
<dbReference type="InterPro" id="IPR035940">
    <property type="entry name" value="CAP_sf"/>
</dbReference>
<dbReference type="PRINTS" id="PR00313">
    <property type="entry name" value="CABNDNGRPT"/>
</dbReference>
<dbReference type="Gene3D" id="2.150.10.10">
    <property type="entry name" value="Serralysin-like metalloprotease, C-terminal"/>
    <property type="match status" value="1"/>
</dbReference>
<dbReference type="GO" id="GO:0005576">
    <property type="term" value="C:extracellular region"/>
    <property type="evidence" value="ECO:0007669"/>
    <property type="project" value="UniProtKB-SubCell"/>
</dbReference>
<dbReference type="Gene3D" id="3.40.33.10">
    <property type="entry name" value="CAP"/>
    <property type="match status" value="1"/>
</dbReference>
<organism evidence="3 4">
    <name type="scientific">Sedimentitalea arenosa</name>
    <dbReference type="NCBI Taxonomy" id="2798803"/>
    <lineage>
        <taxon>Bacteria</taxon>
        <taxon>Pseudomonadati</taxon>
        <taxon>Pseudomonadota</taxon>
        <taxon>Alphaproteobacteria</taxon>
        <taxon>Rhodobacterales</taxon>
        <taxon>Paracoccaceae</taxon>
        <taxon>Sedimentitalea</taxon>
    </lineage>
</organism>